<dbReference type="RefSeq" id="WP_260795420.1">
    <property type="nucleotide sequence ID" value="NZ_CP093313.1"/>
</dbReference>
<dbReference type="EMBL" id="CP093313">
    <property type="protein sequence ID" value="UWZ85814.1"/>
    <property type="molecule type" value="Genomic_DNA"/>
</dbReference>
<gene>
    <name evidence="2" type="ORF">MOP44_07665</name>
</gene>
<name>A0A9J7BXP3_9BACT</name>
<evidence type="ECO:0000313" key="2">
    <source>
        <dbReference type="EMBL" id="UWZ85814.1"/>
    </source>
</evidence>
<evidence type="ECO:0000313" key="3">
    <source>
        <dbReference type="Proteomes" id="UP001059380"/>
    </source>
</evidence>
<dbReference type="AlphaFoldDB" id="A0A9J7BXP3"/>
<protein>
    <submittedName>
        <fullName evidence="2">Uncharacterized protein</fullName>
    </submittedName>
</protein>
<evidence type="ECO:0000256" key="1">
    <source>
        <dbReference type="SAM" id="MobiDB-lite"/>
    </source>
</evidence>
<reference evidence="2" key="1">
    <citation type="submission" date="2021-04" db="EMBL/GenBank/DDBJ databases">
        <title>Phylogenetic analysis of Acidobacteriaceae.</title>
        <authorList>
            <person name="Qiu L."/>
            <person name="Zhang Q."/>
        </authorList>
    </citation>
    <scope>NUCLEOTIDE SEQUENCE</scope>
    <source>
        <strain evidence="2">DSM 25168</strain>
    </source>
</reference>
<accession>A0A9J7BXP3</accession>
<proteinExistence type="predicted"/>
<feature type="region of interest" description="Disordered" evidence="1">
    <location>
        <begin position="45"/>
        <end position="64"/>
    </location>
</feature>
<sequence length="86" mass="9327">MCKSTADSPELCCPVCGQGFTLIWERHSRAERTIALREIARALRSHHQKASGPQAHPQRGFKLPDWDGPSAFSGAAISGNAPSWAL</sequence>
<keyword evidence="3" id="KW-1185">Reference proteome</keyword>
<dbReference type="Proteomes" id="UP001059380">
    <property type="component" value="Chromosome"/>
</dbReference>
<dbReference type="KEGG" id="orp:MOP44_07665"/>
<organism evidence="2 3">
    <name type="scientific">Occallatibacter riparius</name>
    <dbReference type="NCBI Taxonomy" id="1002689"/>
    <lineage>
        <taxon>Bacteria</taxon>
        <taxon>Pseudomonadati</taxon>
        <taxon>Acidobacteriota</taxon>
        <taxon>Terriglobia</taxon>
        <taxon>Terriglobales</taxon>
        <taxon>Acidobacteriaceae</taxon>
        <taxon>Occallatibacter</taxon>
    </lineage>
</organism>